<evidence type="ECO:0000256" key="7">
    <source>
        <dbReference type="ARBA" id="ARBA00023239"/>
    </source>
</evidence>
<protein>
    <recommendedName>
        <fullName evidence="8">Abasic site processing protein</fullName>
        <ecNumber evidence="8">3.4.-.-</ecNumber>
    </recommendedName>
</protein>
<keyword evidence="5" id="KW-0190">Covalent protein-DNA linkage</keyword>
<evidence type="ECO:0000313" key="9">
    <source>
        <dbReference type="EMBL" id="MDQ0996023.1"/>
    </source>
</evidence>
<dbReference type="EMBL" id="JAUSZT010000002">
    <property type="protein sequence ID" value="MDQ0996023.1"/>
    <property type="molecule type" value="Genomic_DNA"/>
</dbReference>
<dbReference type="PANTHER" id="PTHR13604">
    <property type="entry name" value="DC12-RELATED"/>
    <property type="match status" value="1"/>
</dbReference>
<keyword evidence="2 8" id="KW-0645">Protease</keyword>
<keyword evidence="6" id="KW-0238">DNA-binding</keyword>
<name>A0ABU0S8G5_9HYPH</name>
<evidence type="ECO:0000313" key="10">
    <source>
        <dbReference type="Proteomes" id="UP001237780"/>
    </source>
</evidence>
<keyword evidence="7" id="KW-0456">Lyase</keyword>
<evidence type="ECO:0000256" key="2">
    <source>
        <dbReference type="ARBA" id="ARBA00022670"/>
    </source>
</evidence>
<dbReference type="SUPFAM" id="SSF143081">
    <property type="entry name" value="BB1717-like"/>
    <property type="match status" value="1"/>
</dbReference>
<accession>A0ABU0S8G5</accession>
<evidence type="ECO:0000256" key="5">
    <source>
        <dbReference type="ARBA" id="ARBA00023124"/>
    </source>
</evidence>
<evidence type="ECO:0000256" key="3">
    <source>
        <dbReference type="ARBA" id="ARBA00022763"/>
    </source>
</evidence>
<sequence length="129" mass="14629">MPCAGGQFFRVRTEARSSHQAQTPALVCFERRSAMFCFAGLWTPWRGIRKAKEGQIDVEVFGFLTTNANAVVKPIHEKAMPVILRTREEFDIWLNGSPREALQLQRPLPDSDLIVLAPPKKIEEEPLLL</sequence>
<evidence type="ECO:0000256" key="4">
    <source>
        <dbReference type="ARBA" id="ARBA00022801"/>
    </source>
</evidence>
<dbReference type="Proteomes" id="UP001237780">
    <property type="component" value="Unassembled WGS sequence"/>
</dbReference>
<keyword evidence="10" id="KW-1185">Reference proteome</keyword>
<dbReference type="EC" id="3.4.-.-" evidence="8"/>
<organism evidence="9 10">
    <name type="scientific">Phyllobacterium ifriqiyense</name>
    <dbReference type="NCBI Taxonomy" id="314238"/>
    <lineage>
        <taxon>Bacteria</taxon>
        <taxon>Pseudomonadati</taxon>
        <taxon>Pseudomonadota</taxon>
        <taxon>Alphaproteobacteria</taxon>
        <taxon>Hyphomicrobiales</taxon>
        <taxon>Phyllobacteriaceae</taxon>
        <taxon>Phyllobacterium</taxon>
    </lineage>
</organism>
<evidence type="ECO:0000256" key="8">
    <source>
        <dbReference type="RuleBase" id="RU364100"/>
    </source>
</evidence>
<keyword evidence="3" id="KW-0227">DNA damage</keyword>
<evidence type="ECO:0000256" key="1">
    <source>
        <dbReference type="ARBA" id="ARBA00008136"/>
    </source>
</evidence>
<dbReference type="InterPro" id="IPR036590">
    <property type="entry name" value="SRAP-like"/>
</dbReference>
<keyword evidence="4 8" id="KW-0378">Hydrolase</keyword>
<proteinExistence type="inferred from homology"/>
<comment type="similarity">
    <text evidence="1 8">Belongs to the SOS response-associated peptidase family.</text>
</comment>
<dbReference type="Pfam" id="PF02586">
    <property type="entry name" value="SRAP"/>
    <property type="match status" value="1"/>
</dbReference>
<gene>
    <name evidence="9" type="ORF">QFZ34_001200</name>
</gene>
<dbReference type="PANTHER" id="PTHR13604:SF0">
    <property type="entry name" value="ABASIC SITE PROCESSING PROTEIN HMCES"/>
    <property type="match status" value="1"/>
</dbReference>
<comment type="caution">
    <text evidence="9">The sequence shown here is derived from an EMBL/GenBank/DDBJ whole genome shotgun (WGS) entry which is preliminary data.</text>
</comment>
<dbReference type="InterPro" id="IPR003738">
    <property type="entry name" value="SRAP"/>
</dbReference>
<reference evidence="9 10" key="1">
    <citation type="submission" date="2023-07" db="EMBL/GenBank/DDBJ databases">
        <title>Comparative genomics of wheat-associated soil bacteria to identify genetic determinants of phenazine resistance.</title>
        <authorList>
            <person name="Mouncey N."/>
        </authorList>
    </citation>
    <scope>NUCLEOTIDE SEQUENCE [LARGE SCALE GENOMIC DNA]</scope>
    <source>
        <strain evidence="9 10">W4I11</strain>
    </source>
</reference>
<dbReference type="Gene3D" id="3.90.1680.10">
    <property type="entry name" value="SOS response associated peptidase-like"/>
    <property type="match status" value="1"/>
</dbReference>
<evidence type="ECO:0000256" key="6">
    <source>
        <dbReference type="ARBA" id="ARBA00023125"/>
    </source>
</evidence>